<name>A0A5M9QS11_9HELI</name>
<proteinExistence type="predicted"/>
<dbReference type="EMBL" id="VXKE01000004">
    <property type="protein sequence ID" value="KAA8711128.1"/>
    <property type="molecule type" value="Genomic_DNA"/>
</dbReference>
<evidence type="ECO:0000313" key="1">
    <source>
        <dbReference type="EMBL" id="KAA8711128.1"/>
    </source>
</evidence>
<dbReference type="AlphaFoldDB" id="A0A5M9QS11"/>
<dbReference type="Proteomes" id="UP000323707">
    <property type="component" value="Unassembled WGS sequence"/>
</dbReference>
<comment type="caution">
    <text evidence="1">The sequence shown here is derived from an EMBL/GenBank/DDBJ whole genome shotgun (WGS) entry which is preliminary data.</text>
</comment>
<dbReference type="RefSeq" id="WP_150336700.1">
    <property type="nucleotide sequence ID" value="NZ_JAERIX010000025.1"/>
</dbReference>
<evidence type="ECO:0000313" key="2">
    <source>
        <dbReference type="Proteomes" id="UP000323707"/>
    </source>
</evidence>
<reference evidence="1 2" key="1">
    <citation type="submission" date="2019-09" db="EMBL/GenBank/DDBJ databases">
        <title>Draft genome sequence of various Type strains from the CCUG.</title>
        <authorList>
            <person name="Pineiro-Iglesias B."/>
            <person name="Tunovic T."/>
            <person name="Unosson C."/>
            <person name="Inganas E."/>
            <person name="Ohlen M."/>
            <person name="Cardew S."/>
            <person name="Jensie-Markopoulos S."/>
            <person name="Salva-Serra F."/>
            <person name="Jaen-Luchoro D."/>
            <person name="Karlsson R."/>
            <person name="Svensson-Stadler L."/>
            <person name="Chun J."/>
            <person name="Moore E."/>
        </authorList>
    </citation>
    <scope>NUCLEOTIDE SEQUENCE [LARGE SCALE GENOMIC DNA]</scope>
    <source>
        <strain evidence="1 2">CCUG 32756T</strain>
    </source>
</reference>
<sequence length="196" mass="22219">MRANKKEIEIFYKTHNLSIKEVATHYKIPYRTLAHWVKQEGWESASAIKNITHHRQSLIQDHSDKVLDIAQVKMKKQIKENLGDVSELDSVILDNLLQSSTDEILLKAMNLNYIQKNITLCAVLAKSQLLNLTQSPLAQDPKNAPIVITCAEKVAKIFSDMKLQLYGKDAQISNDNAKSYENMSTQELEALINALD</sequence>
<evidence type="ECO:0008006" key="3">
    <source>
        <dbReference type="Google" id="ProtNLM"/>
    </source>
</evidence>
<gene>
    <name evidence="1" type="ORF">F4V45_01215</name>
</gene>
<accession>A0A5M9QS11</accession>
<organism evidence="1 2">
    <name type="scientific">Helicobacter canis</name>
    <dbReference type="NCBI Taxonomy" id="29419"/>
    <lineage>
        <taxon>Bacteria</taxon>
        <taxon>Pseudomonadati</taxon>
        <taxon>Campylobacterota</taxon>
        <taxon>Epsilonproteobacteria</taxon>
        <taxon>Campylobacterales</taxon>
        <taxon>Helicobacteraceae</taxon>
        <taxon>Helicobacter</taxon>
    </lineage>
</organism>
<protein>
    <recommendedName>
        <fullName evidence="3">Terminase</fullName>
    </recommendedName>
</protein>